<dbReference type="Pfam" id="PF03732">
    <property type="entry name" value="Retrotrans_gag"/>
    <property type="match status" value="1"/>
</dbReference>
<dbReference type="InterPro" id="IPR005162">
    <property type="entry name" value="Retrotrans_gag_dom"/>
</dbReference>
<protein>
    <recommendedName>
        <fullName evidence="3">Retrotransposon gag domain-containing protein</fullName>
    </recommendedName>
</protein>
<feature type="coiled-coil region" evidence="1">
    <location>
        <begin position="174"/>
        <end position="201"/>
    </location>
</feature>
<dbReference type="PANTHER" id="PTHR35046">
    <property type="entry name" value="ZINC KNUCKLE (CCHC-TYPE) FAMILY PROTEIN"/>
    <property type="match status" value="1"/>
</dbReference>
<dbReference type="EMBL" id="OOIL02001294">
    <property type="protein sequence ID" value="VFQ74025.1"/>
    <property type="molecule type" value="Genomic_DNA"/>
</dbReference>
<accession>A0A484LBW5</accession>
<reference evidence="4 5" key="1">
    <citation type="submission" date="2018-04" db="EMBL/GenBank/DDBJ databases">
        <authorList>
            <person name="Vogel A."/>
        </authorList>
    </citation>
    <scope>NUCLEOTIDE SEQUENCE [LARGE SCALE GENOMIC DNA]</scope>
</reference>
<organism evidence="4 5">
    <name type="scientific">Cuscuta campestris</name>
    <dbReference type="NCBI Taxonomy" id="132261"/>
    <lineage>
        <taxon>Eukaryota</taxon>
        <taxon>Viridiplantae</taxon>
        <taxon>Streptophyta</taxon>
        <taxon>Embryophyta</taxon>
        <taxon>Tracheophyta</taxon>
        <taxon>Spermatophyta</taxon>
        <taxon>Magnoliopsida</taxon>
        <taxon>eudicotyledons</taxon>
        <taxon>Gunneridae</taxon>
        <taxon>Pentapetalae</taxon>
        <taxon>asterids</taxon>
        <taxon>lamiids</taxon>
        <taxon>Solanales</taxon>
        <taxon>Convolvulaceae</taxon>
        <taxon>Cuscuteae</taxon>
        <taxon>Cuscuta</taxon>
        <taxon>Cuscuta subgen. Grammica</taxon>
        <taxon>Cuscuta sect. Cleistogrammica</taxon>
    </lineage>
</organism>
<proteinExistence type="predicted"/>
<evidence type="ECO:0000313" key="4">
    <source>
        <dbReference type="EMBL" id="VFQ74025.1"/>
    </source>
</evidence>
<name>A0A484LBW5_9ASTE</name>
<evidence type="ECO:0000259" key="3">
    <source>
        <dbReference type="Pfam" id="PF03732"/>
    </source>
</evidence>
<feature type="compositionally biased region" description="Acidic residues" evidence="2">
    <location>
        <begin position="44"/>
        <end position="56"/>
    </location>
</feature>
<dbReference type="AlphaFoldDB" id="A0A484LBW5"/>
<keyword evidence="5" id="KW-1185">Reference proteome</keyword>
<dbReference type="Proteomes" id="UP000595140">
    <property type="component" value="Unassembled WGS sequence"/>
</dbReference>
<evidence type="ECO:0000313" key="5">
    <source>
        <dbReference type="Proteomes" id="UP000595140"/>
    </source>
</evidence>
<evidence type="ECO:0000256" key="2">
    <source>
        <dbReference type="SAM" id="MobiDB-lite"/>
    </source>
</evidence>
<evidence type="ECO:0000256" key="1">
    <source>
        <dbReference type="SAM" id="Coils"/>
    </source>
</evidence>
<dbReference type="OrthoDB" id="1934635at2759"/>
<keyword evidence="1" id="KW-0175">Coiled coil</keyword>
<sequence>MSHTSQNITKEDLVASNAELKAQVEYLAKQVAQLTKMKLKMTETPEESEDEQEEESHAETPSSSIRKDNQEKSSTGFKVEISTFDGKDDPDDFIEWLETVERVFDYVEVPEDKKVKLVALKFRGYASTWWTNTTTKRKREGKAVVQTWTKMRALLKKFIPTDYIRENFARLQHLRQGNRSVEEYNREFEELLMRCDLQENDSQTFVRYLFGLNTQIANTVELQTFESLEESTKLALKGFHEDTHERKNTHFECTRWRFQIPLPRGPKRRVFEDEDSSMIAFCSEDEPEENSSLRANSFEEGEDVISRVTASKLRDIFQIRTRLTEHGLNAGSEEVKEAEDEEKKIQMLFQPAFEAYFETIFRAVERQVQEALAKTSLLDKLKMGLFQNMSGKTLRATRETVKSMEKVTLVQFEDSKYPAFISCSKADERLVAEFLSGEQAEESQATIG</sequence>
<gene>
    <name evidence="4" type="ORF">CCAM_LOCUS15801</name>
</gene>
<dbReference type="PANTHER" id="PTHR35046:SF26">
    <property type="entry name" value="RNA-DIRECTED DNA POLYMERASE"/>
    <property type="match status" value="1"/>
</dbReference>
<feature type="domain" description="Retrotransposon gag" evidence="3">
    <location>
        <begin position="116"/>
        <end position="213"/>
    </location>
</feature>
<feature type="region of interest" description="Disordered" evidence="2">
    <location>
        <begin position="39"/>
        <end position="74"/>
    </location>
</feature>